<dbReference type="InterPro" id="IPR050109">
    <property type="entry name" value="HTH-type_TetR-like_transc_reg"/>
</dbReference>
<dbReference type="InterPro" id="IPR036271">
    <property type="entry name" value="Tet_transcr_reg_TetR-rel_C_sf"/>
</dbReference>
<dbReference type="InterPro" id="IPR009057">
    <property type="entry name" value="Homeodomain-like_sf"/>
</dbReference>
<keyword evidence="1" id="KW-0678">Repressor</keyword>
<keyword evidence="2" id="KW-0805">Transcription regulation</keyword>
<dbReference type="Proteomes" id="UP001597475">
    <property type="component" value="Unassembled WGS sequence"/>
</dbReference>
<proteinExistence type="predicted"/>
<evidence type="ECO:0000256" key="4">
    <source>
        <dbReference type="ARBA" id="ARBA00023163"/>
    </source>
</evidence>
<dbReference type="Pfam" id="PF02909">
    <property type="entry name" value="TetR_C_1"/>
    <property type="match status" value="1"/>
</dbReference>
<keyword evidence="3 5" id="KW-0238">DNA-binding</keyword>
<gene>
    <name evidence="7" type="ORF">ACFSR9_06825</name>
</gene>
<reference evidence="8" key="1">
    <citation type="journal article" date="2019" name="Int. J. Syst. Evol. Microbiol.">
        <title>The Global Catalogue of Microorganisms (GCM) 10K type strain sequencing project: providing services to taxonomists for standard genome sequencing and annotation.</title>
        <authorList>
            <consortium name="The Broad Institute Genomics Platform"/>
            <consortium name="The Broad Institute Genome Sequencing Center for Infectious Disease"/>
            <person name="Wu L."/>
            <person name="Ma J."/>
        </authorList>
    </citation>
    <scope>NUCLEOTIDE SEQUENCE [LARGE SCALE GENOMIC DNA]</scope>
    <source>
        <strain evidence="8">KCTC 33842</strain>
    </source>
</reference>
<name>A0ABW5P1J4_9DEIO</name>
<dbReference type="Pfam" id="PF00440">
    <property type="entry name" value="TetR_N"/>
    <property type="match status" value="1"/>
</dbReference>
<sequence length="220" mass="24697">MPRPPADAPLLSAEKIAAQALKMLDRDGLDGLSIRKLAAELEVSPKSLYHYYATKEELLQGVYNLILGELETPDLSEGTWQERFSRLAHSLRRSMQRHANFIEYFFRGYRVSPEELDIYESLYRLLRQIGLPEDVIARYSSVLVIFLVGFCYSELSGHFAPAAFAQRKAFAQQQPGRFPLALELPMPLEGETSEAFFQVALDLMLGGIEAALPPSATGKE</sequence>
<evidence type="ECO:0000256" key="3">
    <source>
        <dbReference type="ARBA" id="ARBA00023125"/>
    </source>
</evidence>
<accession>A0ABW5P1J4</accession>
<organism evidence="7 8">
    <name type="scientific">Deinococcus taklimakanensis</name>
    <dbReference type="NCBI Taxonomy" id="536443"/>
    <lineage>
        <taxon>Bacteria</taxon>
        <taxon>Thermotogati</taxon>
        <taxon>Deinococcota</taxon>
        <taxon>Deinococci</taxon>
        <taxon>Deinococcales</taxon>
        <taxon>Deinococcaceae</taxon>
        <taxon>Deinococcus</taxon>
    </lineage>
</organism>
<dbReference type="PROSITE" id="PS50977">
    <property type="entry name" value="HTH_TETR_2"/>
    <property type="match status" value="1"/>
</dbReference>
<feature type="DNA-binding region" description="H-T-H motif" evidence="5">
    <location>
        <begin position="33"/>
        <end position="52"/>
    </location>
</feature>
<dbReference type="PANTHER" id="PTHR30055">
    <property type="entry name" value="HTH-TYPE TRANSCRIPTIONAL REGULATOR RUTR"/>
    <property type="match status" value="1"/>
</dbReference>
<dbReference type="SUPFAM" id="SSF48498">
    <property type="entry name" value="Tetracyclin repressor-like, C-terminal domain"/>
    <property type="match status" value="1"/>
</dbReference>
<dbReference type="PRINTS" id="PR00400">
    <property type="entry name" value="TETREPRESSOR"/>
</dbReference>
<dbReference type="PANTHER" id="PTHR30055:SF207">
    <property type="entry name" value="HTH-TYPE TRANSCRIPTIONAL REPRESSOR FATR"/>
    <property type="match status" value="1"/>
</dbReference>
<comment type="caution">
    <text evidence="7">The sequence shown here is derived from an EMBL/GenBank/DDBJ whole genome shotgun (WGS) entry which is preliminary data.</text>
</comment>
<evidence type="ECO:0000256" key="2">
    <source>
        <dbReference type="ARBA" id="ARBA00023015"/>
    </source>
</evidence>
<evidence type="ECO:0000256" key="1">
    <source>
        <dbReference type="ARBA" id="ARBA00022491"/>
    </source>
</evidence>
<feature type="domain" description="HTH tetR-type" evidence="6">
    <location>
        <begin position="10"/>
        <end position="70"/>
    </location>
</feature>
<evidence type="ECO:0000313" key="7">
    <source>
        <dbReference type="EMBL" id="MFD2609152.1"/>
    </source>
</evidence>
<keyword evidence="4" id="KW-0804">Transcription</keyword>
<protein>
    <submittedName>
        <fullName evidence="7">TetR/AcrR family transcriptional regulator</fullName>
    </submittedName>
</protein>
<evidence type="ECO:0000259" key="6">
    <source>
        <dbReference type="PROSITE" id="PS50977"/>
    </source>
</evidence>
<dbReference type="EMBL" id="JBHUMK010000028">
    <property type="protein sequence ID" value="MFD2609152.1"/>
    <property type="molecule type" value="Genomic_DNA"/>
</dbReference>
<evidence type="ECO:0000313" key="8">
    <source>
        <dbReference type="Proteomes" id="UP001597475"/>
    </source>
</evidence>
<evidence type="ECO:0000256" key="5">
    <source>
        <dbReference type="PROSITE-ProRule" id="PRU00335"/>
    </source>
</evidence>
<dbReference type="InterPro" id="IPR003012">
    <property type="entry name" value="Tet_transcr_reg_TetR"/>
</dbReference>
<dbReference type="SUPFAM" id="SSF46689">
    <property type="entry name" value="Homeodomain-like"/>
    <property type="match status" value="1"/>
</dbReference>
<dbReference type="Gene3D" id="1.10.357.10">
    <property type="entry name" value="Tetracycline Repressor, domain 2"/>
    <property type="match status" value="1"/>
</dbReference>
<dbReference type="RefSeq" id="WP_386844289.1">
    <property type="nucleotide sequence ID" value="NZ_JBHUMK010000028.1"/>
</dbReference>
<dbReference type="InterPro" id="IPR001647">
    <property type="entry name" value="HTH_TetR"/>
</dbReference>
<keyword evidence="8" id="KW-1185">Reference proteome</keyword>
<dbReference type="InterPro" id="IPR004111">
    <property type="entry name" value="Repressor_TetR_C"/>
</dbReference>